<evidence type="ECO:0000313" key="5">
    <source>
        <dbReference type="Proteomes" id="UP001595833"/>
    </source>
</evidence>
<dbReference type="PRINTS" id="PR00081">
    <property type="entry name" value="GDHRDH"/>
</dbReference>
<dbReference type="SUPFAM" id="SSF51735">
    <property type="entry name" value="NAD(P)-binding Rossmann-fold domains"/>
    <property type="match status" value="1"/>
</dbReference>
<evidence type="ECO:0000313" key="4">
    <source>
        <dbReference type="EMBL" id="MFC5057526.1"/>
    </source>
</evidence>
<keyword evidence="5" id="KW-1185">Reference proteome</keyword>
<keyword evidence="2" id="KW-0521">NADP</keyword>
<dbReference type="GO" id="GO:0016491">
    <property type="term" value="F:oxidoreductase activity"/>
    <property type="evidence" value="ECO:0007669"/>
    <property type="project" value="UniProtKB-KW"/>
</dbReference>
<dbReference type="InterPro" id="IPR002347">
    <property type="entry name" value="SDR_fam"/>
</dbReference>
<evidence type="ECO:0000256" key="1">
    <source>
        <dbReference type="ARBA" id="ARBA00006484"/>
    </source>
</evidence>
<dbReference type="PANTHER" id="PTHR43391:SF14">
    <property type="entry name" value="DEHYDROGENASE_REDUCTASE SDR FAMILY PROTEIN 7-LIKE"/>
    <property type="match status" value="1"/>
</dbReference>
<dbReference type="PANTHER" id="PTHR43391">
    <property type="entry name" value="RETINOL DEHYDROGENASE-RELATED"/>
    <property type="match status" value="1"/>
</dbReference>
<dbReference type="RefSeq" id="WP_344036942.1">
    <property type="nucleotide sequence ID" value="NZ_BAAAKE010000006.1"/>
</dbReference>
<accession>A0ABV9Y4L1</accession>
<dbReference type="Pfam" id="PF00106">
    <property type="entry name" value="adh_short"/>
    <property type="match status" value="1"/>
</dbReference>
<comment type="caution">
    <text evidence="4">The sequence shown here is derived from an EMBL/GenBank/DDBJ whole genome shotgun (WGS) entry which is preliminary data.</text>
</comment>
<dbReference type="Proteomes" id="UP001595833">
    <property type="component" value="Unassembled WGS sequence"/>
</dbReference>
<gene>
    <name evidence="4" type="ORF">ACFPFM_27750</name>
</gene>
<sequence length="154" mass="16379">MAPAVRVPPTFGPTTRRGANVVVAALSEGRGEELAAELGERALFVRLDVTDEDAWAAAVTGTGRRFGPIAVLVDNAGVQKNPAAPIESTERRVWDRVLDTNLTGTFLGTKTATPSLRRNGGGVIVNIASTMAHVGTPSYAPYVAGTWSRRRRRP</sequence>
<organism evidence="4 5">
    <name type="scientific">Saccharothrix xinjiangensis</name>
    <dbReference type="NCBI Taxonomy" id="204798"/>
    <lineage>
        <taxon>Bacteria</taxon>
        <taxon>Bacillati</taxon>
        <taxon>Actinomycetota</taxon>
        <taxon>Actinomycetes</taxon>
        <taxon>Pseudonocardiales</taxon>
        <taxon>Pseudonocardiaceae</taxon>
        <taxon>Saccharothrix</taxon>
    </lineage>
</organism>
<dbReference type="Gene3D" id="3.40.50.720">
    <property type="entry name" value="NAD(P)-binding Rossmann-like Domain"/>
    <property type="match status" value="1"/>
</dbReference>
<evidence type="ECO:0000256" key="2">
    <source>
        <dbReference type="ARBA" id="ARBA00022857"/>
    </source>
</evidence>
<evidence type="ECO:0000256" key="3">
    <source>
        <dbReference type="ARBA" id="ARBA00023002"/>
    </source>
</evidence>
<comment type="similarity">
    <text evidence="1">Belongs to the short-chain dehydrogenases/reductases (SDR) family.</text>
</comment>
<proteinExistence type="inferred from homology"/>
<reference evidence="5" key="1">
    <citation type="journal article" date="2019" name="Int. J. Syst. Evol. Microbiol.">
        <title>The Global Catalogue of Microorganisms (GCM) 10K type strain sequencing project: providing services to taxonomists for standard genome sequencing and annotation.</title>
        <authorList>
            <consortium name="The Broad Institute Genomics Platform"/>
            <consortium name="The Broad Institute Genome Sequencing Center for Infectious Disease"/>
            <person name="Wu L."/>
            <person name="Ma J."/>
        </authorList>
    </citation>
    <scope>NUCLEOTIDE SEQUENCE [LARGE SCALE GENOMIC DNA]</scope>
    <source>
        <strain evidence="5">KCTC 12848</strain>
    </source>
</reference>
<dbReference type="InterPro" id="IPR036291">
    <property type="entry name" value="NAD(P)-bd_dom_sf"/>
</dbReference>
<name>A0ABV9Y4L1_9PSEU</name>
<protein>
    <submittedName>
        <fullName evidence="4">SDR family NAD(P)-dependent oxidoreductase</fullName>
        <ecNumber evidence="4">1.1.1.-</ecNumber>
    </submittedName>
</protein>
<keyword evidence="3 4" id="KW-0560">Oxidoreductase</keyword>
<dbReference type="EMBL" id="JBHSJB010000027">
    <property type="protein sequence ID" value="MFC5057526.1"/>
    <property type="molecule type" value="Genomic_DNA"/>
</dbReference>
<dbReference type="EC" id="1.1.1.-" evidence="4"/>